<feature type="region of interest" description="Disordered" evidence="6">
    <location>
        <begin position="553"/>
        <end position="578"/>
    </location>
</feature>
<keyword evidence="2" id="KW-0479">Metal-binding</keyword>
<evidence type="ECO:0000256" key="6">
    <source>
        <dbReference type="SAM" id="MobiDB-lite"/>
    </source>
</evidence>
<dbReference type="EMBL" id="KI294528">
    <property type="protein sequence ID" value="ESA04164.1"/>
    <property type="molecule type" value="Genomic_DNA"/>
</dbReference>
<name>U9T7L3_RHIID</name>
<protein>
    <recommendedName>
        <fullName evidence="7">2OGFeDO JBP1/TET oxygenase domain-containing protein</fullName>
    </recommendedName>
</protein>
<dbReference type="Pfam" id="PF12851">
    <property type="entry name" value="Tet_JBP"/>
    <property type="match status" value="1"/>
</dbReference>
<reference evidence="8" key="1">
    <citation type="submission" date="2013-07" db="EMBL/GenBank/DDBJ databases">
        <title>The genome of an arbuscular mycorrhizal fungus provides insights into the evolution of the oldest plant symbiosis.</title>
        <authorList>
            <consortium name="DOE Joint Genome Institute"/>
            <person name="Tisserant E."/>
            <person name="Malbreil M."/>
            <person name="Kuo A."/>
            <person name="Kohler A."/>
            <person name="Symeonidi A."/>
            <person name="Balestrini R."/>
            <person name="Charron P."/>
            <person name="Duensing N."/>
            <person name="Frei-dit-Frey N."/>
            <person name="Gianinazzi-Pearson V."/>
            <person name="Gilbert B."/>
            <person name="Handa Y."/>
            <person name="Hijri M."/>
            <person name="Kaul R."/>
            <person name="Kawaguchi M."/>
            <person name="Krajinski F."/>
            <person name="Lammers P."/>
            <person name="Lapierre D."/>
            <person name="Masclaux F.G."/>
            <person name="Murat C."/>
            <person name="Morin E."/>
            <person name="Ndikumana S."/>
            <person name="Pagni M."/>
            <person name="Petitpierre D."/>
            <person name="Requena N."/>
            <person name="Rosikiewicz P."/>
            <person name="Riley R."/>
            <person name="Saito K."/>
            <person name="San Clemente H."/>
            <person name="Shapiro H."/>
            <person name="van Tuinen D."/>
            <person name="Becard G."/>
            <person name="Bonfante P."/>
            <person name="Paszkowski U."/>
            <person name="Shachar-Hill Y."/>
            <person name="Young J.P."/>
            <person name="Sanders I.R."/>
            <person name="Henrissat B."/>
            <person name="Rensing S.A."/>
            <person name="Grigoriev I.V."/>
            <person name="Corradi N."/>
            <person name="Roux C."/>
            <person name="Martin F."/>
        </authorList>
    </citation>
    <scope>NUCLEOTIDE SEQUENCE</scope>
    <source>
        <strain evidence="8">DAOM 197198</strain>
    </source>
</reference>
<gene>
    <name evidence="8" type="ORF">GLOINDRAFT_336376</name>
</gene>
<accession>U9T7L3</accession>
<sequence length="597" mass="68983">MISTTKASKRNLRKKLSRYAKKAKLGEQVNPIIEKETADTNNDKDNQDELGHNDERVDIFYDPNKHKTQKKSRLSTKEQSREYIHFSWMSEDFLSNDLKSVNISQPTSIIDPKFTFLDKFLEKRLQRKIVKGLIDQRLIPPDAVKTNTFTLKFNELYNTQLDILSEAIHNELYKNDDNQKSLPPQSIQSIPTTSLIPTDFMSLLESEVFSLSSEANSMNSSSTREKLWEDFARWAYFFIGPNFRKQFRDHCRRLWLKIEHAYQKLNDQNNTFEEQNISKIFQRNPQDKLYIAEETTKRVVHGIDLKGYLHIFNPQCFKNTFGETLVDFFDLTNPVAVKEAQMVVNQYYDHTRTHPSHQSKNFAKDLSEHFCGFTDSNNEPYTTANTMSNHCREHLGCVQKLIKGLQPLSNAVNDYFNNTYPVLYAKMKRLDLGPNVPKSFGAFPTVAINFNAICQFHRDLKDHRNTLCVVCPLGIFEGGELTFPELRLVVHVKQGYGVAFRSNLLIHGNLPITVGIRHSVVFYIHNTVIKQKRLFKSLFADCKMNVNSDNNLDGSSPKYLPPTLGSENSSVKPKNHRRTHIDIEAIKRGLPAQYKKS</sequence>
<dbReference type="GO" id="GO:0051213">
    <property type="term" value="F:dioxygenase activity"/>
    <property type="evidence" value="ECO:0007669"/>
    <property type="project" value="UniProtKB-KW"/>
</dbReference>
<evidence type="ECO:0000256" key="4">
    <source>
        <dbReference type="ARBA" id="ARBA00023002"/>
    </source>
</evidence>
<evidence type="ECO:0000256" key="1">
    <source>
        <dbReference type="ARBA" id="ARBA00001954"/>
    </source>
</evidence>
<feature type="domain" description="2OGFeDO JBP1/TET oxygenase" evidence="7">
    <location>
        <begin position="371"/>
        <end position="526"/>
    </location>
</feature>
<dbReference type="Gene3D" id="3.60.130.30">
    <property type="match status" value="1"/>
</dbReference>
<keyword evidence="5" id="KW-0408">Iron</keyword>
<proteinExistence type="predicted"/>
<evidence type="ECO:0000313" key="8">
    <source>
        <dbReference type="EMBL" id="ESA04164.1"/>
    </source>
</evidence>
<feature type="region of interest" description="Disordered" evidence="6">
    <location>
        <begin position="1"/>
        <end position="57"/>
    </location>
</feature>
<dbReference type="InterPro" id="IPR024779">
    <property type="entry name" value="2OGFeDO_JBP1/TET_oxygenase_dom"/>
</dbReference>
<dbReference type="VEuPathDB" id="FungiDB:RhiirFUN_024434"/>
<feature type="compositionally biased region" description="Basic and acidic residues" evidence="6">
    <location>
        <begin position="33"/>
        <end position="57"/>
    </location>
</feature>
<dbReference type="AlphaFoldDB" id="U9T7L3"/>
<dbReference type="STRING" id="747089.U9T7L3"/>
<evidence type="ECO:0000259" key="7">
    <source>
        <dbReference type="Pfam" id="PF12851"/>
    </source>
</evidence>
<keyword evidence="4" id="KW-0560">Oxidoreductase</keyword>
<evidence type="ECO:0000256" key="5">
    <source>
        <dbReference type="ARBA" id="ARBA00023004"/>
    </source>
</evidence>
<organism evidence="8">
    <name type="scientific">Rhizophagus irregularis (strain DAOM 181602 / DAOM 197198 / MUCL 43194)</name>
    <name type="common">Arbuscular mycorrhizal fungus</name>
    <name type="synonym">Glomus intraradices</name>
    <dbReference type="NCBI Taxonomy" id="747089"/>
    <lineage>
        <taxon>Eukaryota</taxon>
        <taxon>Fungi</taxon>
        <taxon>Fungi incertae sedis</taxon>
        <taxon>Mucoromycota</taxon>
        <taxon>Glomeromycotina</taxon>
        <taxon>Glomeromycetes</taxon>
        <taxon>Glomerales</taxon>
        <taxon>Glomeraceae</taxon>
        <taxon>Rhizophagus</taxon>
    </lineage>
</organism>
<comment type="cofactor">
    <cofactor evidence="1">
        <name>Fe(2+)</name>
        <dbReference type="ChEBI" id="CHEBI:29033"/>
    </cofactor>
</comment>
<dbReference type="HOGENOM" id="CLU_457190_0_0_1"/>
<feature type="compositionally biased region" description="Basic residues" evidence="6">
    <location>
        <begin position="7"/>
        <end position="23"/>
    </location>
</feature>
<keyword evidence="3" id="KW-0223">Dioxygenase</keyword>
<dbReference type="GO" id="GO:0046872">
    <property type="term" value="F:metal ion binding"/>
    <property type="evidence" value="ECO:0007669"/>
    <property type="project" value="UniProtKB-KW"/>
</dbReference>
<evidence type="ECO:0000256" key="3">
    <source>
        <dbReference type="ARBA" id="ARBA00022964"/>
    </source>
</evidence>
<evidence type="ECO:0000256" key="2">
    <source>
        <dbReference type="ARBA" id="ARBA00022723"/>
    </source>
</evidence>